<evidence type="ECO:0000256" key="2">
    <source>
        <dbReference type="SAM" id="Phobius"/>
    </source>
</evidence>
<feature type="transmembrane region" description="Helical" evidence="2">
    <location>
        <begin position="233"/>
        <end position="256"/>
    </location>
</feature>
<gene>
    <name evidence="3" type="ORF">GCM10023336_15880</name>
</gene>
<keyword evidence="2" id="KW-0472">Membrane</keyword>
<reference evidence="4" key="1">
    <citation type="journal article" date="2019" name="Int. J. Syst. Evol. Microbiol.">
        <title>The Global Catalogue of Microorganisms (GCM) 10K type strain sequencing project: providing services to taxonomists for standard genome sequencing and annotation.</title>
        <authorList>
            <consortium name="The Broad Institute Genomics Platform"/>
            <consortium name="The Broad Institute Genome Sequencing Center for Infectious Disease"/>
            <person name="Wu L."/>
            <person name="Ma J."/>
        </authorList>
    </citation>
    <scope>NUCLEOTIDE SEQUENCE [LARGE SCALE GENOMIC DNA]</scope>
    <source>
        <strain evidence="4">JCM 18410</strain>
    </source>
</reference>
<feature type="compositionally biased region" description="Pro residues" evidence="1">
    <location>
        <begin position="175"/>
        <end position="184"/>
    </location>
</feature>
<feature type="region of interest" description="Disordered" evidence="1">
    <location>
        <begin position="43"/>
        <end position="78"/>
    </location>
</feature>
<accession>A0ABP9K2P8</accession>
<dbReference type="Pfam" id="PF10935">
    <property type="entry name" value="DUF2637"/>
    <property type="match status" value="1"/>
</dbReference>
<feature type="region of interest" description="Disordered" evidence="1">
    <location>
        <begin position="358"/>
        <end position="391"/>
    </location>
</feature>
<keyword evidence="4" id="KW-1185">Reference proteome</keyword>
<feature type="compositionally biased region" description="Low complexity" evidence="1">
    <location>
        <begin position="375"/>
        <end position="391"/>
    </location>
</feature>
<proteinExistence type="predicted"/>
<dbReference type="Proteomes" id="UP001500124">
    <property type="component" value="Unassembled WGS sequence"/>
</dbReference>
<feature type="compositionally biased region" description="Pro residues" evidence="1">
    <location>
        <begin position="151"/>
        <end position="162"/>
    </location>
</feature>
<dbReference type="EMBL" id="BAABKC010000019">
    <property type="protein sequence ID" value="GAA5049114.1"/>
    <property type="molecule type" value="Genomic_DNA"/>
</dbReference>
<feature type="transmembrane region" description="Helical" evidence="2">
    <location>
        <begin position="303"/>
        <end position="325"/>
    </location>
</feature>
<evidence type="ECO:0000256" key="1">
    <source>
        <dbReference type="SAM" id="MobiDB-lite"/>
    </source>
</evidence>
<protein>
    <recommendedName>
        <fullName evidence="5">DUF2637 domain-containing protein</fullName>
    </recommendedName>
</protein>
<keyword evidence="2" id="KW-0812">Transmembrane</keyword>
<evidence type="ECO:0008006" key="5">
    <source>
        <dbReference type="Google" id="ProtNLM"/>
    </source>
</evidence>
<feature type="transmembrane region" description="Helical" evidence="2">
    <location>
        <begin position="276"/>
        <end position="296"/>
    </location>
</feature>
<comment type="caution">
    <text evidence="3">The sequence shown here is derived from an EMBL/GenBank/DDBJ whole genome shotgun (WGS) entry which is preliminary data.</text>
</comment>
<feature type="compositionally biased region" description="Basic residues" evidence="1">
    <location>
        <begin position="358"/>
        <end position="369"/>
    </location>
</feature>
<evidence type="ECO:0000313" key="4">
    <source>
        <dbReference type="Proteomes" id="UP001500124"/>
    </source>
</evidence>
<name>A0ABP9K2P8_9ACTN</name>
<feature type="region of interest" description="Disordered" evidence="1">
    <location>
        <begin position="1"/>
        <end position="30"/>
    </location>
</feature>
<evidence type="ECO:0000313" key="3">
    <source>
        <dbReference type="EMBL" id="GAA5049114.1"/>
    </source>
</evidence>
<feature type="region of interest" description="Disordered" evidence="1">
    <location>
        <begin position="96"/>
        <end position="116"/>
    </location>
</feature>
<dbReference type="InterPro" id="IPR021235">
    <property type="entry name" value="DUF2637"/>
</dbReference>
<keyword evidence="2" id="KW-1133">Transmembrane helix</keyword>
<organism evidence="3 4">
    <name type="scientific">Streptomyces similanensis</name>
    <dbReference type="NCBI Taxonomy" id="1274988"/>
    <lineage>
        <taxon>Bacteria</taxon>
        <taxon>Bacillati</taxon>
        <taxon>Actinomycetota</taxon>
        <taxon>Actinomycetes</taxon>
        <taxon>Kitasatosporales</taxon>
        <taxon>Streptomycetaceae</taxon>
        <taxon>Streptomyces</taxon>
    </lineage>
</organism>
<feature type="compositionally biased region" description="Basic and acidic residues" evidence="1">
    <location>
        <begin position="1"/>
        <end position="24"/>
    </location>
</feature>
<feature type="region of interest" description="Disordered" evidence="1">
    <location>
        <begin position="137"/>
        <end position="225"/>
    </location>
</feature>
<sequence length="391" mass="42643">MYDERIDGRPDGRSDGRFDGRFDGRPGYSTDYPYVYPASNPYLNPYLDGSDEESTPGTGRHRAPTQYFSGPLIPPDSAWDPAEELAFMLQDALAHQQWPTATDPRDGLYQPPQPQQDAQFLETDQSAQAVLNVQDAWTVPPDTPPDLTAPAPAPPEAAPAPDPALDAPEPEPRPDPTPGPAPEPPDARESTPTPTDSPPAGLQAITDALPPLRDTYRGHRRIRERKRPDVIRTASRVLAAAAAVTASSVSFFGGMVAYEPLRVVAVTRMHDGIASWWPLLVYGPWLVASLSVLRAALHRRRALHSWCVVLLFSSIATLLCVIQAPRTIVDMSAATLPGLASLACFQQLVRQITLTRPPRRRAPRHRVRRTPQPETTPTSKPAKATAKPSGA</sequence>